<dbReference type="InterPro" id="IPR003148">
    <property type="entry name" value="RCK_N"/>
</dbReference>
<gene>
    <name evidence="11" type="ORF">PCOR1329_LOCUS23378</name>
</gene>
<comment type="similarity">
    <text evidence="2">Belongs to the monovalent cation:proton antiporter 2 (CPA2) transporter (TC 2.A.37) family.</text>
</comment>
<organism evidence="11 12">
    <name type="scientific">Prorocentrum cordatum</name>
    <dbReference type="NCBI Taxonomy" id="2364126"/>
    <lineage>
        <taxon>Eukaryota</taxon>
        <taxon>Sar</taxon>
        <taxon>Alveolata</taxon>
        <taxon>Dinophyceae</taxon>
        <taxon>Prorocentrales</taxon>
        <taxon>Prorocentraceae</taxon>
        <taxon>Prorocentrum</taxon>
    </lineage>
</organism>
<evidence type="ECO:0000256" key="7">
    <source>
        <dbReference type="SAM" id="MobiDB-lite"/>
    </source>
</evidence>
<evidence type="ECO:0000313" key="11">
    <source>
        <dbReference type="EMBL" id="CAK0822322.1"/>
    </source>
</evidence>
<evidence type="ECO:0000256" key="1">
    <source>
        <dbReference type="ARBA" id="ARBA00004141"/>
    </source>
</evidence>
<feature type="transmembrane region" description="Helical" evidence="8">
    <location>
        <begin position="399"/>
        <end position="420"/>
    </location>
</feature>
<name>A0ABN9RTL6_9DINO</name>
<feature type="transmembrane region" description="Helical" evidence="8">
    <location>
        <begin position="538"/>
        <end position="562"/>
    </location>
</feature>
<dbReference type="PANTHER" id="PTHR42751">
    <property type="entry name" value="SODIUM/HYDROGEN EXCHANGER FAMILY/TRKA DOMAIN PROTEIN"/>
    <property type="match status" value="1"/>
</dbReference>
<feature type="transmembrane region" description="Helical" evidence="8">
    <location>
        <begin position="426"/>
        <end position="450"/>
    </location>
</feature>
<feature type="transmembrane region" description="Helical" evidence="8">
    <location>
        <begin position="366"/>
        <end position="387"/>
    </location>
</feature>
<feature type="transmembrane region" description="Helical" evidence="8">
    <location>
        <begin position="574"/>
        <end position="597"/>
    </location>
</feature>
<evidence type="ECO:0000256" key="6">
    <source>
        <dbReference type="ARBA" id="ARBA00023136"/>
    </source>
</evidence>
<feature type="transmembrane region" description="Helical" evidence="8">
    <location>
        <begin position="462"/>
        <end position="485"/>
    </location>
</feature>
<keyword evidence="12" id="KW-1185">Reference proteome</keyword>
<evidence type="ECO:0000256" key="3">
    <source>
        <dbReference type="ARBA" id="ARBA00022448"/>
    </source>
</evidence>
<keyword evidence="6 8" id="KW-0472">Membrane</keyword>
<feature type="compositionally biased region" description="Basic and acidic residues" evidence="7">
    <location>
        <begin position="63"/>
        <end position="79"/>
    </location>
</feature>
<dbReference type="EMBL" id="CAUYUJ010007903">
    <property type="protein sequence ID" value="CAK0822322.1"/>
    <property type="molecule type" value="Genomic_DNA"/>
</dbReference>
<feature type="compositionally biased region" description="Low complexity" evidence="7">
    <location>
        <begin position="1"/>
        <end position="15"/>
    </location>
</feature>
<keyword evidence="3" id="KW-0813">Transport</keyword>
<feature type="transmembrane region" description="Helical" evidence="8">
    <location>
        <begin position="491"/>
        <end position="508"/>
    </location>
</feature>
<dbReference type="Gene3D" id="3.40.50.720">
    <property type="entry name" value="NAD(P)-binding Rossmann-like Domain"/>
    <property type="match status" value="1"/>
</dbReference>
<feature type="domain" description="Cation/H+ exchanger transmembrane" evidence="9">
    <location>
        <begin position="262"/>
        <end position="616"/>
    </location>
</feature>
<dbReference type="PANTHER" id="PTHR42751:SF3">
    <property type="entry name" value="SODIUM_GLUTAMATE SYMPORTER"/>
    <property type="match status" value="1"/>
</dbReference>
<evidence type="ECO:0000259" key="10">
    <source>
        <dbReference type="Pfam" id="PF02254"/>
    </source>
</evidence>
<dbReference type="Proteomes" id="UP001189429">
    <property type="component" value="Unassembled WGS sequence"/>
</dbReference>
<reference evidence="11" key="1">
    <citation type="submission" date="2023-10" db="EMBL/GenBank/DDBJ databases">
        <authorList>
            <person name="Chen Y."/>
            <person name="Shah S."/>
            <person name="Dougan E. K."/>
            <person name="Thang M."/>
            <person name="Chan C."/>
        </authorList>
    </citation>
    <scope>NUCLEOTIDE SEQUENCE [LARGE SCALE GENOMIC DNA]</scope>
</reference>
<feature type="transmembrane region" description="Helical" evidence="8">
    <location>
        <begin position="515"/>
        <end position="532"/>
    </location>
</feature>
<proteinExistence type="inferred from homology"/>
<dbReference type="Pfam" id="PF00999">
    <property type="entry name" value="Na_H_Exchanger"/>
    <property type="match status" value="1"/>
</dbReference>
<evidence type="ECO:0000256" key="8">
    <source>
        <dbReference type="SAM" id="Phobius"/>
    </source>
</evidence>
<keyword evidence="4 8" id="KW-0812">Transmembrane</keyword>
<evidence type="ECO:0000259" key="9">
    <source>
        <dbReference type="Pfam" id="PF00999"/>
    </source>
</evidence>
<dbReference type="Gene3D" id="1.20.1530.20">
    <property type="match status" value="1"/>
</dbReference>
<evidence type="ECO:0000256" key="5">
    <source>
        <dbReference type="ARBA" id="ARBA00022989"/>
    </source>
</evidence>
<comment type="caution">
    <text evidence="11">The sequence shown here is derived from an EMBL/GenBank/DDBJ whole genome shotgun (WGS) entry which is preliminary data.</text>
</comment>
<evidence type="ECO:0000313" key="12">
    <source>
        <dbReference type="Proteomes" id="UP001189429"/>
    </source>
</evidence>
<feature type="transmembrane region" description="Helical" evidence="8">
    <location>
        <begin position="300"/>
        <end position="319"/>
    </location>
</feature>
<feature type="transmembrane region" description="Helical" evidence="8">
    <location>
        <begin position="331"/>
        <end position="360"/>
    </location>
</feature>
<accession>A0ABN9RTL6</accession>
<evidence type="ECO:0008006" key="13">
    <source>
        <dbReference type="Google" id="ProtNLM"/>
    </source>
</evidence>
<feature type="transmembrane region" description="Helical" evidence="8">
    <location>
        <begin position="250"/>
        <end position="268"/>
    </location>
</feature>
<feature type="domain" description="RCK N-terminal" evidence="10">
    <location>
        <begin position="662"/>
        <end position="782"/>
    </location>
</feature>
<keyword evidence="5 8" id="KW-1133">Transmembrane helix</keyword>
<dbReference type="SUPFAM" id="SSF51735">
    <property type="entry name" value="NAD(P)-binding Rossmann-fold domains"/>
    <property type="match status" value="1"/>
</dbReference>
<feature type="region of interest" description="Disordered" evidence="7">
    <location>
        <begin position="1"/>
        <end position="140"/>
    </location>
</feature>
<dbReference type="InterPro" id="IPR038770">
    <property type="entry name" value="Na+/solute_symporter_sf"/>
</dbReference>
<feature type="transmembrane region" description="Helical" evidence="8">
    <location>
        <begin position="603"/>
        <end position="622"/>
    </location>
</feature>
<evidence type="ECO:0000256" key="2">
    <source>
        <dbReference type="ARBA" id="ARBA00005551"/>
    </source>
</evidence>
<dbReference type="Pfam" id="PF02254">
    <property type="entry name" value="TrkA_N"/>
    <property type="match status" value="1"/>
</dbReference>
<sequence length="828" mass="88785">MAEAPEIATIAADAAVLSPDAKKDPLSTKSGKSSQSGGRASPALPRPLSEPGEPRPASPGMCEVERLRRDNDRLYRMNDELTAQLREARAQRGSSASPSEHEVDCDDEYSDGGGPPSPRPSADPRVRFGPASSSRSNRMPAFGMKQSVDTAGTCVSMASRSSLKPGVAPLSDEELQQLEGSDLQFLVSQGISRVVMSGSALTKTRPVQAAIYLAALAGVLFTLMAKSTHLGESDSESDLRRRLGGDAPPLMTYIAYALLCAGMLAMAINVIKQPLILGYLLGGVAVGPHVLNIIHDHEDISTLSSLGLIFLLFMVGLELNVQELLKMGKVVLLTGALQFPICAGLHICIFMGLGAAGISFGKGDMATTYAGIVCGISSTMIVVKGLSVKCDTDSAPGRLTIGILIFQDIWAIVILAIQPSLDTPDIVIILKTFGMIAVLLAVAMLYAKFVMPAVLYSSSRNVELMLVLSLAWCFFVGCVATLPFVGLSFELASLIAGVALAAFPYSAEFNGKIKYIRDFFITLFFVGLGMQIPPPTFVAVGTGVLIAAVVLVCRWIGIYSVVRLLGGRGNLAGVATINLSQISEFALVICSLGMQFGHIQDDTLTIIIWTFAVLAVASSYFIDNNRAIWSRISGCASRLRHRQGVGAPTPDDHEDHHEHDILLLGFHKVAAGLLAAMLASDPQLIRRVHVVDCDEELLASLKARGVKASYGDISSADVLEHVHHGEARLVISTISDSLLQDVTNMKILKIGQQLWPEARCIMTAETTRQADSLYKHGAAYVLRVEKLCAEHLEHLIKEHCSTAASSELDEAFESFRRKDVASRRGSLF</sequence>
<feature type="transmembrane region" description="Helical" evidence="8">
    <location>
        <begin position="209"/>
        <end position="230"/>
    </location>
</feature>
<feature type="transmembrane region" description="Helical" evidence="8">
    <location>
        <begin position="275"/>
        <end position="294"/>
    </location>
</feature>
<comment type="subcellular location">
    <subcellularLocation>
        <location evidence="1">Membrane</location>
        <topology evidence="1">Multi-pass membrane protein</topology>
    </subcellularLocation>
</comment>
<feature type="compositionally biased region" description="Low complexity" evidence="7">
    <location>
        <begin position="27"/>
        <end position="41"/>
    </location>
</feature>
<dbReference type="InterPro" id="IPR006153">
    <property type="entry name" value="Cation/H_exchanger_TM"/>
</dbReference>
<protein>
    <recommendedName>
        <fullName evidence="13">RCK N-terminal domain-containing protein</fullName>
    </recommendedName>
</protein>
<dbReference type="InterPro" id="IPR036291">
    <property type="entry name" value="NAD(P)-bd_dom_sf"/>
</dbReference>
<evidence type="ECO:0000256" key="4">
    <source>
        <dbReference type="ARBA" id="ARBA00022692"/>
    </source>
</evidence>